<sequence>MSNQGLEAARRKMKEAGVSRPAIEVFSHYYRMLESGETGLIREDSITPLLDVPSLDSVEVSDEQAREAIGATVIIKLNGGLGTSMGLDKAKNLLEVRDGLTFLDLIVRQVQAARRDHGARLPLLFMNSFRTEADTLAHLARYDDLVVDGLPLSFLQNQEPKLRADDLTPVEWPADPTLEWCPPGHGDLYTALYGSGVLQQLLDKGFRYACISNGDNLGAAPDARLAGWFAASGAPYAAELCRRTVNDRKGGHLAIRRSDGQLILRDTAQTAPEEMDFFTDEHRHPFFHTNNLWFDLRRLMEILMERNAVLGLPMIRNEKTVDPADGSSTPVIQVESAMGAAIEVFPGATAICVGRDRFQPVKTTNELLLLRSDVYRLDDDGHLVAQAETPEVSLDSRYYKTIQKFEERIPEAPSLKDAQVLRVKGDWTFGRGVRVVGEVELHDDGDARVVADGTTLGE</sequence>
<evidence type="ECO:0000256" key="2">
    <source>
        <dbReference type="ARBA" id="ARBA00022679"/>
    </source>
</evidence>
<dbReference type="OrthoDB" id="9804758at2"/>
<name>A0A3P1WZH3_9ACTN</name>
<dbReference type="CDD" id="cd00897">
    <property type="entry name" value="UGPase_euk"/>
    <property type="match status" value="1"/>
</dbReference>
<feature type="binding site" evidence="5">
    <location>
        <position position="91"/>
    </location>
    <ligand>
        <name>UTP</name>
        <dbReference type="ChEBI" id="CHEBI:46398"/>
    </ligand>
</feature>
<evidence type="ECO:0000313" key="7">
    <source>
        <dbReference type="Proteomes" id="UP000280935"/>
    </source>
</evidence>
<accession>A0A3P1WZH3</accession>
<feature type="binding site" evidence="5">
    <location>
        <position position="156"/>
    </location>
    <ligand>
        <name>UTP</name>
        <dbReference type="ChEBI" id="CHEBI:46398"/>
    </ligand>
</feature>
<evidence type="ECO:0000256" key="3">
    <source>
        <dbReference type="ARBA" id="ARBA00022695"/>
    </source>
</evidence>
<feature type="binding site" evidence="5">
    <location>
        <position position="184"/>
    </location>
    <ligand>
        <name>UTP</name>
        <dbReference type="ChEBI" id="CHEBI:46398"/>
    </ligand>
</feature>
<dbReference type="Gene3D" id="2.160.10.10">
    <property type="entry name" value="Hexapeptide repeat proteins"/>
    <property type="match status" value="1"/>
</dbReference>
<dbReference type="PIRSF" id="PIRSF000806">
    <property type="entry name" value="UDPGP"/>
    <property type="match status" value="1"/>
</dbReference>
<feature type="binding site" evidence="5">
    <location>
        <position position="215"/>
    </location>
    <ligand>
        <name>UTP</name>
        <dbReference type="ChEBI" id="CHEBI:46398"/>
    </ligand>
</feature>
<dbReference type="AlphaFoldDB" id="A0A3P1WZH3"/>
<evidence type="ECO:0000256" key="1">
    <source>
        <dbReference type="ARBA" id="ARBA00010401"/>
    </source>
</evidence>
<protein>
    <submittedName>
        <fullName evidence="6">UTP--glucose-1-phosphate uridylyltransferase</fullName>
    </submittedName>
</protein>
<dbReference type="Pfam" id="PF01704">
    <property type="entry name" value="UDPGP"/>
    <property type="match status" value="1"/>
</dbReference>
<proteinExistence type="inferred from homology"/>
<dbReference type="GO" id="GO:0003983">
    <property type="term" value="F:UTP:glucose-1-phosphate uridylyltransferase activity"/>
    <property type="evidence" value="ECO:0007669"/>
    <property type="project" value="InterPro"/>
</dbReference>
<organism evidence="6 7">
    <name type="scientific">Arachnia propionica</name>
    <dbReference type="NCBI Taxonomy" id="1750"/>
    <lineage>
        <taxon>Bacteria</taxon>
        <taxon>Bacillati</taxon>
        <taxon>Actinomycetota</taxon>
        <taxon>Actinomycetes</taxon>
        <taxon>Propionibacteriales</taxon>
        <taxon>Propionibacteriaceae</taxon>
        <taxon>Arachnia</taxon>
    </lineage>
</organism>
<dbReference type="InterPro" id="IPR002618">
    <property type="entry name" value="UDPGP_fam"/>
</dbReference>
<evidence type="ECO:0000256" key="5">
    <source>
        <dbReference type="PIRSR" id="PIRSR000806-2"/>
    </source>
</evidence>
<keyword evidence="3 6" id="KW-0548">Nucleotidyltransferase</keyword>
<gene>
    <name evidence="6" type="ORF">EII35_03520</name>
</gene>
<keyword evidence="2 6" id="KW-0808">Transferase</keyword>
<feature type="binding site" evidence="5">
    <location>
        <position position="362"/>
    </location>
    <ligand>
        <name>UTP</name>
        <dbReference type="ChEBI" id="CHEBI:46398"/>
    </ligand>
</feature>
<dbReference type="SUPFAM" id="SSF53448">
    <property type="entry name" value="Nucleotide-diphospho-sugar transferases"/>
    <property type="match status" value="1"/>
</dbReference>
<comment type="similarity">
    <text evidence="1">Belongs to the UDPGP type 1 family.</text>
</comment>
<evidence type="ECO:0000256" key="4">
    <source>
        <dbReference type="PIRSR" id="PIRSR000806-1"/>
    </source>
</evidence>
<dbReference type="InterPro" id="IPR029044">
    <property type="entry name" value="Nucleotide-diphossugar_trans"/>
</dbReference>
<dbReference type="RefSeq" id="WP_125227082.1">
    <property type="nucleotide sequence ID" value="NZ_RQYT01000004.1"/>
</dbReference>
<reference evidence="6 7" key="1">
    <citation type="submission" date="2018-11" db="EMBL/GenBank/DDBJ databases">
        <title>Genomes From Bacteria Associated with the Canine Oral Cavity: a Test Case for Automated Genome-Based Taxonomic Assignment.</title>
        <authorList>
            <person name="Coil D.A."/>
            <person name="Jospin G."/>
            <person name="Darling A.E."/>
            <person name="Wallis C."/>
            <person name="Davis I.J."/>
            <person name="Harris S."/>
            <person name="Eisen J.A."/>
            <person name="Holcombe L.J."/>
            <person name="O'Flynn C."/>
        </authorList>
    </citation>
    <scope>NUCLEOTIDE SEQUENCE [LARGE SCALE GENOMIC DNA]</scope>
    <source>
        <strain evidence="6 7">OH2822_COT-296</strain>
    </source>
</reference>
<dbReference type="Proteomes" id="UP000280935">
    <property type="component" value="Unassembled WGS sequence"/>
</dbReference>
<dbReference type="InterPro" id="IPR016267">
    <property type="entry name" value="UDPGP_trans"/>
</dbReference>
<dbReference type="EMBL" id="RQYT01000004">
    <property type="protein sequence ID" value="RRD50810.1"/>
    <property type="molecule type" value="Genomic_DNA"/>
</dbReference>
<feature type="binding site" evidence="4">
    <location>
        <position position="185"/>
    </location>
    <ligand>
        <name>substrate</name>
    </ligand>
</feature>
<evidence type="ECO:0000313" key="6">
    <source>
        <dbReference type="EMBL" id="RRD50810.1"/>
    </source>
</evidence>
<dbReference type="PANTHER" id="PTHR43511">
    <property type="match status" value="1"/>
</dbReference>
<dbReference type="Gene3D" id="3.90.550.10">
    <property type="entry name" value="Spore Coat Polysaccharide Biosynthesis Protein SpsA, Chain A"/>
    <property type="match status" value="1"/>
</dbReference>
<comment type="caution">
    <text evidence="6">The sequence shown here is derived from an EMBL/GenBank/DDBJ whole genome shotgun (WGS) entry which is preliminary data.</text>
</comment>
<dbReference type="GO" id="GO:0006011">
    <property type="term" value="P:UDP-alpha-D-glucose metabolic process"/>
    <property type="evidence" value="ECO:0007669"/>
    <property type="project" value="InterPro"/>
</dbReference>